<dbReference type="EMBL" id="VCGU01000458">
    <property type="protein sequence ID" value="TRY64348.1"/>
    <property type="molecule type" value="Genomic_DNA"/>
</dbReference>
<proteinExistence type="predicted"/>
<dbReference type="SUPFAM" id="SSF57667">
    <property type="entry name" value="beta-beta-alpha zinc fingers"/>
    <property type="match status" value="3"/>
</dbReference>
<comment type="subcellular location">
    <subcellularLocation>
        <location evidence="1">Nucleus</location>
    </subcellularLocation>
</comment>
<dbReference type="Pfam" id="PF00096">
    <property type="entry name" value="zf-C2H2"/>
    <property type="match status" value="2"/>
</dbReference>
<evidence type="ECO:0000313" key="10">
    <source>
        <dbReference type="EMBL" id="TRY64348.1"/>
    </source>
</evidence>
<evidence type="ECO:0000259" key="9">
    <source>
        <dbReference type="PROSITE" id="PS50157"/>
    </source>
</evidence>
<feature type="domain" description="C2H2-type" evidence="9">
    <location>
        <begin position="156"/>
        <end position="183"/>
    </location>
</feature>
<dbReference type="PROSITE" id="PS00028">
    <property type="entry name" value="ZINC_FINGER_C2H2_1"/>
    <property type="match status" value="3"/>
</dbReference>
<dbReference type="PANTHER" id="PTHR24404:SF114">
    <property type="entry name" value="KLUMPFUSS, ISOFORM B-RELATED"/>
    <property type="match status" value="1"/>
</dbReference>
<sequence length="366" mass="42622">MREVAISPQIERASKSHKISCCFSPICHSYVLAIDSESLEAKCPQNSPEAKKPGDCQSGGVPVDNLEVRAFESQEGRLCRFCDRRFPKNFKHFDRHEARCQRILNNKGIVPPHQILDNEYLCTFPKCTNNENSFQTYEMLQIHFTREHIEAQDLPHKCTICDERFISRAFMTRHRFRHKERYTCDTCGKGFVERMALSRHIVSHSSEKGHVCPKEGCDYKTNLKDTLNRHLRKVHNEMLGANHFCEKCGRSFLSRPALELHRVKVHINPKPKKLHQCPRCDFKTTKTSMLRQHVEYRCQFDGTNKCVCSTCGKALKTKESLRDHVKTVHLKIFSPGQIRKREKARRNYHEAKTVNDDQLTNLLDLE</sequence>
<dbReference type="STRING" id="6832.A0A553NG32"/>
<feature type="domain" description="C2H2-type" evidence="9">
    <location>
        <begin position="243"/>
        <end position="271"/>
    </location>
</feature>
<dbReference type="PROSITE" id="PS50157">
    <property type="entry name" value="ZINC_FINGER_C2H2_2"/>
    <property type="match status" value="4"/>
</dbReference>
<keyword evidence="5" id="KW-0862">Zinc</keyword>
<reference evidence="10 11" key="1">
    <citation type="journal article" date="2018" name="Nat. Ecol. Evol.">
        <title>Genomic signatures of mitonuclear coevolution across populations of Tigriopus californicus.</title>
        <authorList>
            <person name="Barreto F.S."/>
            <person name="Watson E.T."/>
            <person name="Lima T.G."/>
            <person name="Willett C.S."/>
            <person name="Edmands S."/>
            <person name="Li W."/>
            <person name="Burton R.S."/>
        </authorList>
    </citation>
    <scope>NUCLEOTIDE SEQUENCE [LARGE SCALE GENOMIC DNA]</scope>
    <source>
        <strain evidence="10 11">San Diego</strain>
    </source>
</reference>
<evidence type="ECO:0000256" key="2">
    <source>
        <dbReference type="ARBA" id="ARBA00022723"/>
    </source>
</evidence>
<dbReference type="GO" id="GO:0008270">
    <property type="term" value="F:zinc ion binding"/>
    <property type="evidence" value="ECO:0007669"/>
    <property type="project" value="UniProtKB-KW"/>
</dbReference>
<evidence type="ECO:0000256" key="3">
    <source>
        <dbReference type="ARBA" id="ARBA00022737"/>
    </source>
</evidence>
<dbReference type="GO" id="GO:0005634">
    <property type="term" value="C:nucleus"/>
    <property type="evidence" value="ECO:0007669"/>
    <property type="project" value="UniProtKB-SubCell"/>
</dbReference>
<dbReference type="AlphaFoldDB" id="A0A553NG32"/>
<keyword evidence="11" id="KW-1185">Reference proteome</keyword>
<feature type="domain" description="C2H2-type" evidence="9">
    <location>
        <begin position="306"/>
        <end position="329"/>
    </location>
</feature>
<dbReference type="InterPro" id="IPR050589">
    <property type="entry name" value="Ikaros_C2H2-ZF"/>
</dbReference>
<keyword evidence="3" id="KW-0677">Repeat</keyword>
<dbReference type="Proteomes" id="UP000318571">
    <property type="component" value="Chromosome 10"/>
</dbReference>
<evidence type="ECO:0000256" key="5">
    <source>
        <dbReference type="ARBA" id="ARBA00022833"/>
    </source>
</evidence>
<evidence type="ECO:0000313" key="11">
    <source>
        <dbReference type="Proteomes" id="UP000318571"/>
    </source>
</evidence>
<dbReference type="InterPro" id="IPR036236">
    <property type="entry name" value="Znf_C2H2_sf"/>
</dbReference>
<accession>A0A553NG32</accession>
<keyword evidence="2" id="KW-0479">Metal-binding</keyword>
<dbReference type="OMA" id="ARRNYHE"/>
<organism evidence="10 11">
    <name type="scientific">Tigriopus californicus</name>
    <name type="common">Marine copepod</name>
    <dbReference type="NCBI Taxonomy" id="6832"/>
    <lineage>
        <taxon>Eukaryota</taxon>
        <taxon>Metazoa</taxon>
        <taxon>Ecdysozoa</taxon>
        <taxon>Arthropoda</taxon>
        <taxon>Crustacea</taxon>
        <taxon>Multicrustacea</taxon>
        <taxon>Hexanauplia</taxon>
        <taxon>Copepoda</taxon>
        <taxon>Harpacticoida</taxon>
        <taxon>Harpacticidae</taxon>
        <taxon>Tigriopus</taxon>
    </lineage>
</organism>
<evidence type="ECO:0000256" key="8">
    <source>
        <dbReference type="PROSITE-ProRule" id="PRU00042"/>
    </source>
</evidence>
<dbReference type="GO" id="GO:0006357">
    <property type="term" value="P:regulation of transcription by RNA polymerase II"/>
    <property type="evidence" value="ECO:0007669"/>
    <property type="project" value="TreeGrafter"/>
</dbReference>
<evidence type="ECO:0000256" key="4">
    <source>
        <dbReference type="ARBA" id="ARBA00022771"/>
    </source>
</evidence>
<dbReference type="Gene3D" id="3.30.160.60">
    <property type="entry name" value="Classic Zinc Finger"/>
    <property type="match status" value="3"/>
</dbReference>
<protein>
    <recommendedName>
        <fullName evidence="9">C2H2-type domain-containing protein</fullName>
    </recommendedName>
</protein>
<dbReference type="SMART" id="SM00355">
    <property type="entry name" value="ZnF_C2H2"/>
    <property type="match status" value="7"/>
</dbReference>
<name>A0A553NG32_TIGCA</name>
<dbReference type="InterPro" id="IPR013087">
    <property type="entry name" value="Znf_C2H2_type"/>
</dbReference>
<comment type="caution">
    <text evidence="10">The sequence shown here is derived from an EMBL/GenBank/DDBJ whole genome shotgun (WGS) entry which is preliminary data.</text>
</comment>
<evidence type="ECO:0000256" key="1">
    <source>
        <dbReference type="ARBA" id="ARBA00004123"/>
    </source>
</evidence>
<keyword evidence="6" id="KW-0238">DNA-binding</keyword>
<evidence type="ECO:0000256" key="6">
    <source>
        <dbReference type="ARBA" id="ARBA00023125"/>
    </source>
</evidence>
<keyword evidence="7" id="KW-0539">Nucleus</keyword>
<gene>
    <name evidence="10" type="ORF">TCAL_13193</name>
</gene>
<keyword evidence="4 8" id="KW-0863">Zinc-finger</keyword>
<dbReference type="GO" id="GO:0003700">
    <property type="term" value="F:DNA-binding transcription factor activity"/>
    <property type="evidence" value="ECO:0007669"/>
    <property type="project" value="TreeGrafter"/>
</dbReference>
<evidence type="ECO:0000256" key="7">
    <source>
        <dbReference type="ARBA" id="ARBA00023242"/>
    </source>
</evidence>
<dbReference type="PANTHER" id="PTHR24404">
    <property type="entry name" value="ZINC FINGER PROTEIN"/>
    <property type="match status" value="1"/>
</dbReference>
<dbReference type="GO" id="GO:0000978">
    <property type="term" value="F:RNA polymerase II cis-regulatory region sequence-specific DNA binding"/>
    <property type="evidence" value="ECO:0007669"/>
    <property type="project" value="TreeGrafter"/>
</dbReference>
<feature type="domain" description="C2H2-type" evidence="9">
    <location>
        <begin position="182"/>
        <end position="209"/>
    </location>
</feature>